<accession>A0ABT7SIG3</accession>
<keyword evidence="1" id="KW-0472">Membrane</keyword>
<keyword evidence="1" id="KW-0812">Transmembrane</keyword>
<reference evidence="2 3" key="1">
    <citation type="submission" date="2023-06" db="EMBL/GenBank/DDBJ databases">
        <title>Cellulomonas sp. MW4 Whole genome sequence.</title>
        <authorList>
            <person name="Park S."/>
        </authorList>
    </citation>
    <scope>NUCLEOTIDE SEQUENCE [LARGE SCALE GENOMIC DNA]</scope>
    <source>
        <strain evidence="2 3">MW4</strain>
    </source>
</reference>
<feature type="transmembrane region" description="Helical" evidence="1">
    <location>
        <begin position="12"/>
        <end position="30"/>
    </location>
</feature>
<proteinExistence type="predicted"/>
<dbReference type="EMBL" id="JAUCGQ010000002">
    <property type="protein sequence ID" value="MDM7855963.1"/>
    <property type="molecule type" value="Genomic_DNA"/>
</dbReference>
<evidence type="ECO:0000313" key="2">
    <source>
        <dbReference type="EMBL" id="MDM7855963.1"/>
    </source>
</evidence>
<name>A0ABT7SIG3_9CELL</name>
<dbReference type="RefSeq" id="WP_289456033.1">
    <property type="nucleotide sequence ID" value="NZ_JAUCGQ010000002.1"/>
</dbReference>
<evidence type="ECO:0000313" key="3">
    <source>
        <dbReference type="Proteomes" id="UP001529338"/>
    </source>
</evidence>
<protein>
    <recommendedName>
        <fullName evidence="4">Ig-like domain-containing protein</fullName>
    </recommendedName>
</protein>
<sequence length="171" mass="17103">MVTPRTIRALGLLDLVLVIALLVAAVAYLTNDGRPAAGPTGDVSAVAQAPTPTAAPTADTAFALPSGNIGCAMTVDGVTCSIASIAYKKPKVEGCSGTTGHVITLGTQGAAWACVEGKKPSVASPETPVLQYGSTRSVGDYTCTSATDGVTCTDGGGTGFRLARASWDMLP</sequence>
<keyword evidence="3" id="KW-1185">Reference proteome</keyword>
<organism evidence="2 3">
    <name type="scientific">Cellulomonas alba</name>
    <dbReference type="NCBI Taxonomy" id="3053467"/>
    <lineage>
        <taxon>Bacteria</taxon>
        <taxon>Bacillati</taxon>
        <taxon>Actinomycetota</taxon>
        <taxon>Actinomycetes</taxon>
        <taxon>Micrococcales</taxon>
        <taxon>Cellulomonadaceae</taxon>
        <taxon>Cellulomonas</taxon>
    </lineage>
</organism>
<evidence type="ECO:0000256" key="1">
    <source>
        <dbReference type="SAM" id="Phobius"/>
    </source>
</evidence>
<dbReference type="Proteomes" id="UP001529338">
    <property type="component" value="Unassembled WGS sequence"/>
</dbReference>
<evidence type="ECO:0008006" key="4">
    <source>
        <dbReference type="Google" id="ProtNLM"/>
    </source>
</evidence>
<comment type="caution">
    <text evidence="2">The sequence shown here is derived from an EMBL/GenBank/DDBJ whole genome shotgun (WGS) entry which is preliminary data.</text>
</comment>
<keyword evidence="1" id="KW-1133">Transmembrane helix</keyword>
<gene>
    <name evidence="2" type="ORF">QRT04_13580</name>
</gene>